<sequence>MLSHIEATITNRVLHDTYIAANVPDMVLHENTYGKSYVMIYVS</sequence>
<protein>
    <submittedName>
        <fullName evidence="1">Uncharacterized protein</fullName>
    </submittedName>
</protein>
<gene>
    <name evidence="1" type="ORF">F383_21536</name>
</gene>
<name>A0A0B0NX92_GOSAR</name>
<evidence type="ECO:0000313" key="2">
    <source>
        <dbReference type="Proteomes" id="UP000032142"/>
    </source>
</evidence>
<dbReference type="Proteomes" id="UP000032142">
    <property type="component" value="Unassembled WGS sequence"/>
</dbReference>
<keyword evidence="2" id="KW-1185">Reference proteome</keyword>
<dbReference type="AlphaFoldDB" id="A0A0B0NX92"/>
<evidence type="ECO:0000313" key="1">
    <source>
        <dbReference type="EMBL" id="KHG17430.1"/>
    </source>
</evidence>
<reference evidence="2" key="1">
    <citation type="submission" date="2014-09" db="EMBL/GenBank/DDBJ databases">
        <authorList>
            <person name="Mudge J."/>
            <person name="Ramaraj T."/>
            <person name="Lindquist I.E."/>
            <person name="Bharti A.K."/>
            <person name="Sundararajan A."/>
            <person name="Cameron C.T."/>
            <person name="Woodward J.E."/>
            <person name="May G.D."/>
            <person name="Brubaker C."/>
            <person name="Broadhvest J."/>
            <person name="Wilkins T.A."/>
        </authorList>
    </citation>
    <scope>NUCLEOTIDE SEQUENCE</scope>
    <source>
        <strain evidence="2">cv. AKA8401</strain>
    </source>
</reference>
<organism evidence="1 2">
    <name type="scientific">Gossypium arboreum</name>
    <name type="common">Tree cotton</name>
    <name type="synonym">Gossypium nanking</name>
    <dbReference type="NCBI Taxonomy" id="29729"/>
    <lineage>
        <taxon>Eukaryota</taxon>
        <taxon>Viridiplantae</taxon>
        <taxon>Streptophyta</taxon>
        <taxon>Embryophyta</taxon>
        <taxon>Tracheophyta</taxon>
        <taxon>Spermatophyta</taxon>
        <taxon>Magnoliopsida</taxon>
        <taxon>eudicotyledons</taxon>
        <taxon>Gunneridae</taxon>
        <taxon>Pentapetalae</taxon>
        <taxon>rosids</taxon>
        <taxon>malvids</taxon>
        <taxon>Malvales</taxon>
        <taxon>Malvaceae</taxon>
        <taxon>Malvoideae</taxon>
        <taxon>Gossypium</taxon>
    </lineage>
</organism>
<accession>A0A0B0NX92</accession>
<proteinExistence type="predicted"/>
<dbReference type="EMBL" id="KN408249">
    <property type="protein sequence ID" value="KHG17430.1"/>
    <property type="molecule type" value="Genomic_DNA"/>
</dbReference>